<name>A0A0H2ZQL8_STRP2</name>
<dbReference type="Proteomes" id="UP000001452">
    <property type="component" value="Chromosome"/>
</dbReference>
<dbReference type="PaxDb" id="373153-SPD_0313"/>
<dbReference type="PROSITE" id="PS51257">
    <property type="entry name" value="PROKAR_LIPOPROTEIN"/>
    <property type="match status" value="1"/>
</dbReference>
<evidence type="ECO:0008006" key="4">
    <source>
        <dbReference type="Google" id="ProtNLM"/>
    </source>
</evidence>
<dbReference type="AlphaFoldDB" id="A0A0H2ZQL8"/>
<organism evidence="2 3">
    <name type="scientific">Streptococcus pneumoniae serotype 2 (strain D39 / NCTC 7466)</name>
    <dbReference type="NCBI Taxonomy" id="373153"/>
    <lineage>
        <taxon>Bacteria</taxon>
        <taxon>Bacillati</taxon>
        <taxon>Bacillota</taxon>
        <taxon>Bacilli</taxon>
        <taxon>Lactobacillales</taxon>
        <taxon>Streptococcaceae</taxon>
        <taxon>Streptococcus</taxon>
    </lineage>
</organism>
<evidence type="ECO:0000313" key="3">
    <source>
        <dbReference type="Proteomes" id="UP000001452"/>
    </source>
</evidence>
<sequence>MNIKKRVLSAGLTFASALLLAACGQSGSDTKTYSSTFSGNPTTFNYLLDYYADNIVN</sequence>
<reference evidence="2 3" key="1">
    <citation type="journal article" date="2007" name="J. Bacteriol.">
        <title>Genome sequence of Avery's virulent serotype 2 strain D39 of Streptococcus pneumoniae and comparison with that of unencapsulated laboratory strain R6.</title>
        <authorList>
            <person name="Lanie J.A."/>
            <person name="Ng W.L."/>
            <person name="Kazmierczak K.M."/>
            <person name="Andrzejewski T.M."/>
            <person name="Davidsen T.M."/>
            <person name="Wayne K.J."/>
            <person name="Tettelin H."/>
            <person name="Glass J.I."/>
            <person name="Winkler M.E."/>
        </authorList>
    </citation>
    <scope>NUCLEOTIDE SEQUENCE [LARGE SCALE GENOMIC DNA]</scope>
    <source>
        <strain evidence="3">D39 / NCTC 7466</strain>
    </source>
</reference>
<dbReference type="eggNOG" id="ENOG5032AWT">
    <property type="taxonomic scope" value="Bacteria"/>
</dbReference>
<feature type="chain" id="PRO_5038871702" description="Lipoprotein" evidence="1">
    <location>
        <begin position="22"/>
        <end position="57"/>
    </location>
</feature>
<feature type="signal peptide" evidence="1">
    <location>
        <begin position="1"/>
        <end position="21"/>
    </location>
</feature>
<keyword evidence="1" id="KW-0732">Signal</keyword>
<proteinExistence type="predicted"/>
<dbReference type="EMBL" id="CP000410">
    <property type="protein sequence ID" value="ABJ55024.1"/>
    <property type="molecule type" value="Genomic_DNA"/>
</dbReference>
<dbReference type="KEGG" id="spd:SPD_0313"/>
<keyword evidence="3" id="KW-1185">Reference proteome</keyword>
<dbReference type="RefSeq" id="WP_001022228.1">
    <property type="nucleotide sequence ID" value="NC_008533.2"/>
</dbReference>
<gene>
    <name evidence="2" type="ordered locus">SPD_0313</name>
</gene>
<evidence type="ECO:0000313" key="2">
    <source>
        <dbReference type="EMBL" id="ABJ55024.1"/>
    </source>
</evidence>
<accession>A0A0H2ZQL8</accession>
<evidence type="ECO:0000256" key="1">
    <source>
        <dbReference type="SAM" id="SignalP"/>
    </source>
</evidence>
<protein>
    <recommendedName>
        <fullName evidence="4">Lipoprotein</fullName>
    </recommendedName>
</protein>
<dbReference type="HOGENOM" id="CLU_3123317_0_0_9"/>
<dbReference type="BioCyc" id="SPNE373153:G1G6V-345-MONOMER"/>